<dbReference type="Pfam" id="PF01252">
    <property type="entry name" value="Peptidase_A8"/>
    <property type="match status" value="1"/>
</dbReference>
<feature type="transmembrane region" description="Helical" evidence="9">
    <location>
        <begin position="88"/>
        <end position="107"/>
    </location>
</feature>
<keyword evidence="11" id="KW-0449">Lipoprotein</keyword>
<accession>A0A918SH35</accession>
<dbReference type="NCBIfam" id="TIGR00077">
    <property type="entry name" value="lspA"/>
    <property type="match status" value="1"/>
</dbReference>
<evidence type="ECO:0000256" key="7">
    <source>
        <dbReference type="ARBA" id="ARBA00022989"/>
    </source>
</evidence>
<comment type="pathway">
    <text evidence="9">Protein modification; lipoprotein biosynthesis (signal peptide cleavage).</text>
</comment>
<comment type="similarity">
    <text evidence="1 9 10">Belongs to the peptidase A8 family.</text>
</comment>
<keyword evidence="3 9" id="KW-0645">Protease</keyword>
<keyword evidence="6 9" id="KW-0378">Hydrolase</keyword>
<dbReference type="RefSeq" id="WP_189427416.1">
    <property type="nucleotide sequence ID" value="NZ_BMZE01000006.1"/>
</dbReference>
<dbReference type="EMBL" id="BMZE01000006">
    <property type="protein sequence ID" value="GHA38879.1"/>
    <property type="molecule type" value="Genomic_DNA"/>
</dbReference>
<comment type="subcellular location">
    <subcellularLocation>
        <location evidence="9">Cell membrane</location>
        <topology evidence="9">Multi-pass membrane protein</topology>
    </subcellularLocation>
</comment>
<comment type="catalytic activity">
    <reaction evidence="9">
        <text>Release of signal peptides from bacterial membrane prolipoproteins. Hydrolyzes -Xaa-Yaa-Zaa-|-(S,diacylglyceryl)Cys-, in which Xaa is hydrophobic (preferably Leu), and Yaa (Ala or Ser) and Zaa (Gly or Ala) have small, neutral side chains.</text>
        <dbReference type="EC" id="3.4.23.36"/>
    </reaction>
</comment>
<evidence type="ECO:0000256" key="10">
    <source>
        <dbReference type="RuleBase" id="RU004181"/>
    </source>
</evidence>
<evidence type="ECO:0000256" key="9">
    <source>
        <dbReference type="HAMAP-Rule" id="MF_00161"/>
    </source>
</evidence>
<keyword evidence="2 9" id="KW-1003">Cell membrane</keyword>
<dbReference type="GO" id="GO:0006508">
    <property type="term" value="P:proteolysis"/>
    <property type="evidence" value="ECO:0007669"/>
    <property type="project" value="UniProtKB-KW"/>
</dbReference>
<feature type="active site" evidence="9">
    <location>
        <position position="131"/>
    </location>
</feature>
<gene>
    <name evidence="9 11" type="primary">lspA</name>
    <name evidence="11" type="ORF">GCM10007989_38280</name>
</gene>
<keyword evidence="7 9" id="KW-1133">Transmembrane helix</keyword>
<organism evidence="11 12">
    <name type="scientific">Devosia pacifica</name>
    <dbReference type="NCBI Taxonomy" id="1335967"/>
    <lineage>
        <taxon>Bacteria</taxon>
        <taxon>Pseudomonadati</taxon>
        <taxon>Pseudomonadota</taxon>
        <taxon>Alphaproteobacteria</taxon>
        <taxon>Hyphomicrobiales</taxon>
        <taxon>Devosiaceae</taxon>
        <taxon>Devosia</taxon>
    </lineage>
</organism>
<protein>
    <recommendedName>
        <fullName evidence="9">Lipoprotein signal peptidase</fullName>
        <ecNumber evidence="9">3.4.23.36</ecNumber>
    </recommendedName>
    <alternativeName>
        <fullName evidence="9">Prolipoprotein signal peptidase</fullName>
    </alternativeName>
    <alternativeName>
        <fullName evidence="9">Signal peptidase II</fullName>
        <shortName evidence="9">SPase II</shortName>
    </alternativeName>
</protein>
<dbReference type="PRINTS" id="PR00781">
    <property type="entry name" value="LIPOSIGPTASE"/>
</dbReference>
<dbReference type="PANTHER" id="PTHR33695">
    <property type="entry name" value="LIPOPROTEIN SIGNAL PEPTIDASE"/>
    <property type="match status" value="1"/>
</dbReference>
<comment type="caution">
    <text evidence="11">The sequence shown here is derived from an EMBL/GenBank/DDBJ whole genome shotgun (WGS) entry which is preliminary data.</text>
</comment>
<proteinExistence type="inferred from homology"/>
<dbReference type="Proteomes" id="UP000646579">
    <property type="component" value="Unassembled WGS sequence"/>
</dbReference>
<sequence length="161" mass="17032">MRKFTAGLYLVPILIAVDLGAKFWAIQNLGGIAEAVPLAPGLSLRLVSNPGVSFGLFAGSPWPVTLVTAAMTIALMVWFARSRLEREYVAIGSILAGASSNLIDRLINGAVTDFLSFGGLDAPLFTNNLADIWITVGVVILFGGALLELRKTVPVRGNHPS</sequence>
<reference evidence="11" key="2">
    <citation type="submission" date="2020-09" db="EMBL/GenBank/DDBJ databases">
        <authorList>
            <person name="Sun Q."/>
            <person name="Kim S."/>
        </authorList>
    </citation>
    <scope>NUCLEOTIDE SEQUENCE</scope>
    <source>
        <strain evidence="11">KCTC 32437</strain>
    </source>
</reference>
<keyword evidence="4 9" id="KW-0812">Transmembrane</keyword>
<dbReference type="HAMAP" id="MF_00161">
    <property type="entry name" value="LspA"/>
    <property type="match status" value="1"/>
</dbReference>
<evidence type="ECO:0000256" key="4">
    <source>
        <dbReference type="ARBA" id="ARBA00022692"/>
    </source>
</evidence>
<dbReference type="GO" id="GO:0004190">
    <property type="term" value="F:aspartic-type endopeptidase activity"/>
    <property type="evidence" value="ECO:0007669"/>
    <property type="project" value="UniProtKB-UniRule"/>
</dbReference>
<evidence type="ECO:0000256" key="5">
    <source>
        <dbReference type="ARBA" id="ARBA00022750"/>
    </source>
</evidence>
<dbReference type="AlphaFoldDB" id="A0A918SH35"/>
<evidence type="ECO:0000256" key="3">
    <source>
        <dbReference type="ARBA" id="ARBA00022670"/>
    </source>
</evidence>
<evidence type="ECO:0000313" key="11">
    <source>
        <dbReference type="EMBL" id="GHA38879.1"/>
    </source>
</evidence>
<evidence type="ECO:0000256" key="6">
    <source>
        <dbReference type="ARBA" id="ARBA00022801"/>
    </source>
</evidence>
<dbReference type="InterPro" id="IPR001872">
    <property type="entry name" value="Peptidase_A8"/>
</dbReference>
<feature type="transmembrane region" description="Helical" evidence="9">
    <location>
        <begin position="59"/>
        <end position="79"/>
    </location>
</feature>
<evidence type="ECO:0000256" key="1">
    <source>
        <dbReference type="ARBA" id="ARBA00006139"/>
    </source>
</evidence>
<evidence type="ECO:0000256" key="2">
    <source>
        <dbReference type="ARBA" id="ARBA00022475"/>
    </source>
</evidence>
<dbReference type="GO" id="GO:0005886">
    <property type="term" value="C:plasma membrane"/>
    <property type="evidence" value="ECO:0007669"/>
    <property type="project" value="UniProtKB-SubCell"/>
</dbReference>
<keyword evidence="5 9" id="KW-0064">Aspartyl protease</keyword>
<comment type="function">
    <text evidence="9">This protein specifically catalyzes the removal of signal peptides from prolipoproteins.</text>
</comment>
<comment type="caution">
    <text evidence="9">Lacks conserved residue(s) required for the propagation of feature annotation.</text>
</comment>
<name>A0A918SH35_9HYPH</name>
<evidence type="ECO:0000256" key="8">
    <source>
        <dbReference type="ARBA" id="ARBA00023136"/>
    </source>
</evidence>
<feature type="transmembrane region" description="Helical" evidence="9">
    <location>
        <begin position="132"/>
        <end position="149"/>
    </location>
</feature>
<evidence type="ECO:0000313" key="12">
    <source>
        <dbReference type="Proteomes" id="UP000646579"/>
    </source>
</evidence>
<reference evidence="11" key="1">
    <citation type="journal article" date="2014" name="Int. J. Syst. Evol. Microbiol.">
        <title>Complete genome sequence of Corynebacterium casei LMG S-19264T (=DSM 44701T), isolated from a smear-ripened cheese.</title>
        <authorList>
            <consortium name="US DOE Joint Genome Institute (JGI-PGF)"/>
            <person name="Walter F."/>
            <person name="Albersmeier A."/>
            <person name="Kalinowski J."/>
            <person name="Ruckert C."/>
        </authorList>
    </citation>
    <scope>NUCLEOTIDE SEQUENCE</scope>
    <source>
        <strain evidence="11">KCTC 32437</strain>
    </source>
</reference>
<keyword evidence="8 9" id="KW-0472">Membrane</keyword>
<dbReference type="PANTHER" id="PTHR33695:SF1">
    <property type="entry name" value="LIPOPROTEIN SIGNAL PEPTIDASE"/>
    <property type="match status" value="1"/>
</dbReference>
<keyword evidence="12" id="KW-1185">Reference proteome</keyword>
<dbReference type="EC" id="3.4.23.36" evidence="9"/>
<feature type="active site" evidence="9">
    <location>
        <position position="113"/>
    </location>
</feature>